<name>A0ABS6XJ57_9SPHN</name>
<protein>
    <submittedName>
        <fullName evidence="2">ATP synthase subunit I</fullName>
    </submittedName>
</protein>
<accession>A0ABS6XJ57</accession>
<sequence length="88" mass="9223">MILLVPLLFLMLGGVAGYLHFLAIARDADLLVHGGSSAAIIGMRLGRLTSTLAVMVCAALQGWTALAAATIGFTLARFVVLKRRGAAW</sequence>
<gene>
    <name evidence="2" type="ORF">KY084_04980</name>
</gene>
<evidence type="ECO:0000313" key="3">
    <source>
        <dbReference type="Proteomes" id="UP001197214"/>
    </source>
</evidence>
<dbReference type="Pfam" id="PF12966">
    <property type="entry name" value="AtpR"/>
    <property type="match status" value="1"/>
</dbReference>
<keyword evidence="1" id="KW-1133">Transmembrane helix</keyword>
<keyword evidence="1" id="KW-0812">Transmembrane</keyword>
<proteinExistence type="predicted"/>
<keyword evidence="1" id="KW-0472">Membrane</keyword>
<dbReference type="InterPro" id="IPR017581">
    <property type="entry name" value="AtpR-like"/>
</dbReference>
<evidence type="ECO:0000313" key="2">
    <source>
        <dbReference type="EMBL" id="MBW4330227.1"/>
    </source>
</evidence>
<evidence type="ECO:0000256" key="1">
    <source>
        <dbReference type="SAM" id="Phobius"/>
    </source>
</evidence>
<reference evidence="2 3" key="1">
    <citation type="submission" date="2021-07" db="EMBL/GenBank/DDBJ databases">
        <title>Stakelama flava sp. nov., a novel endophytic bacterium isolated from branch of Kandelia candel.</title>
        <authorList>
            <person name="Tuo L."/>
        </authorList>
    </citation>
    <scope>NUCLEOTIDE SEQUENCE [LARGE SCALE GENOMIC DNA]</scope>
    <source>
        <strain evidence="2 3">CBK3Z-3</strain>
    </source>
</reference>
<comment type="caution">
    <text evidence="2">The sequence shown here is derived from an EMBL/GenBank/DDBJ whole genome shotgun (WGS) entry which is preliminary data.</text>
</comment>
<keyword evidence="3" id="KW-1185">Reference proteome</keyword>
<dbReference type="Proteomes" id="UP001197214">
    <property type="component" value="Unassembled WGS sequence"/>
</dbReference>
<organism evidence="2 3">
    <name type="scientific">Stakelama flava</name>
    <dbReference type="NCBI Taxonomy" id="2860338"/>
    <lineage>
        <taxon>Bacteria</taxon>
        <taxon>Pseudomonadati</taxon>
        <taxon>Pseudomonadota</taxon>
        <taxon>Alphaproteobacteria</taxon>
        <taxon>Sphingomonadales</taxon>
        <taxon>Sphingomonadaceae</taxon>
        <taxon>Stakelama</taxon>
    </lineage>
</organism>
<dbReference type="RefSeq" id="WP_219237327.1">
    <property type="nucleotide sequence ID" value="NZ_JAHWZX010000003.1"/>
</dbReference>
<dbReference type="EMBL" id="JAHWZX010000003">
    <property type="protein sequence ID" value="MBW4330227.1"/>
    <property type="molecule type" value="Genomic_DNA"/>
</dbReference>
<feature type="transmembrane region" description="Helical" evidence="1">
    <location>
        <begin position="52"/>
        <end position="80"/>
    </location>
</feature>